<dbReference type="InterPro" id="IPR008978">
    <property type="entry name" value="HSP20-like_chaperone"/>
</dbReference>
<dbReference type="InterPro" id="IPR039790">
    <property type="entry name" value="CHRD1"/>
</dbReference>
<dbReference type="EMBL" id="QCYY01000670">
    <property type="protein sequence ID" value="ROT83556.1"/>
    <property type="molecule type" value="Genomic_DNA"/>
</dbReference>
<organism evidence="6 7">
    <name type="scientific">Penaeus vannamei</name>
    <name type="common">Whiteleg shrimp</name>
    <name type="synonym">Litopenaeus vannamei</name>
    <dbReference type="NCBI Taxonomy" id="6689"/>
    <lineage>
        <taxon>Eukaryota</taxon>
        <taxon>Metazoa</taxon>
        <taxon>Ecdysozoa</taxon>
        <taxon>Arthropoda</taxon>
        <taxon>Crustacea</taxon>
        <taxon>Multicrustacea</taxon>
        <taxon>Malacostraca</taxon>
        <taxon>Eumalacostraca</taxon>
        <taxon>Eucarida</taxon>
        <taxon>Decapoda</taxon>
        <taxon>Dendrobranchiata</taxon>
        <taxon>Penaeoidea</taxon>
        <taxon>Penaeidae</taxon>
        <taxon>Penaeus</taxon>
    </lineage>
</organism>
<evidence type="ECO:0000259" key="5">
    <source>
        <dbReference type="PROSITE" id="PS51401"/>
    </source>
</evidence>
<dbReference type="GO" id="GO:0046872">
    <property type="term" value="F:metal ion binding"/>
    <property type="evidence" value="ECO:0007669"/>
    <property type="project" value="UniProtKB-KW"/>
</dbReference>
<evidence type="ECO:0000313" key="6">
    <source>
        <dbReference type="EMBL" id="ROT83556.1"/>
    </source>
</evidence>
<evidence type="ECO:0008006" key="8">
    <source>
        <dbReference type="Google" id="ProtNLM"/>
    </source>
</evidence>
<accession>A0A3R7QYL6</accession>
<feature type="domain" description="CHORD" evidence="5">
    <location>
        <begin position="6"/>
        <end position="65"/>
    </location>
</feature>
<dbReference type="PROSITE" id="PS51401">
    <property type="entry name" value="CHORD"/>
    <property type="match status" value="2"/>
</dbReference>
<name>A0A3R7QYL6_PENVA</name>
<dbReference type="PANTHER" id="PTHR46983">
    <property type="entry name" value="CYSTEINE AND HISTIDINE-RICH DOMAIN-CONTAINING PROTEIN 1"/>
    <property type="match status" value="1"/>
</dbReference>
<dbReference type="PANTHER" id="PTHR46983:SF3">
    <property type="entry name" value="CHPADIPLOID STATE MAINTENANCE PROTEIN CHPA"/>
    <property type="match status" value="1"/>
</dbReference>
<evidence type="ECO:0000259" key="4">
    <source>
        <dbReference type="PROSITE" id="PS51203"/>
    </source>
</evidence>
<feature type="domain" description="CS" evidence="4">
    <location>
        <begin position="222"/>
        <end position="311"/>
    </location>
</feature>
<reference evidence="6 7" key="2">
    <citation type="submission" date="2019-01" db="EMBL/GenBank/DDBJ databases">
        <title>The decoding of complex shrimp genome reveals the adaptation for benthos swimmer, frequently molting mechanism and breeding impact on genome.</title>
        <authorList>
            <person name="Sun Y."/>
            <person name="Gao Y."/>
            <person name="Yu Y."/>
        </authorList>
    </citation>
    <scope>NUCLEOTIDE SEQUENCE [LARGE SCALE GENOMIC DNA]</scope>
    <source>
        <tissue evidence="6">Muscle</tissue>
    </source>
</reference>
<dbReference type="SUPFAM" id="SSF49764">
    <property type="entry name" value="HSP20-like chaperones"/>
    <property type="match status" value="1"/>
</dbReference>
<proteinExistence type="predicted"/>
<dbReference type="STRING" id="6689.A0A3R7QYL6"/>
<dbReference type="Gene3D" id="2.60.40.790">
    <property type="match status" value="1"/>
</dbReference>
<dbReference type="CDD" id="cd06488">
    <property type="entry name" value="p23_melusin_like"/>
    <property type="match status" value="1"/>
</dbReference>
<dbReference type="Pfam" id="PF04969">
    <property type="entry name" value="CS"/>
    <property type="match status" value="1"/>
</dbReference>
<comment type="caution">
    <text evidence="6">The sequence shown here is derived from an EMBL/GenBank/DDBJ whole genome shotgun (WGS) entry which is preliminary data.</text>
</comment>
<dbReference type="PROSITE" id="PS51203">
    <property type="entry name" value="CS"/>
    <property type="match status" value="1"/>
</dbReference>
<dbReference type="OrthoDB" id="10261079at2759"/>
<keyword evidence="7" id="KW-1185">Reference proteome</keyword>
<keyword evidence="2" id="KW-0677">Repeat</keyword>
<reference evidence="6 7" key="1">
    <citation type="submission" date="2018-04" db="EMBL/GenBank/DDBJ databases">
        <authorList>
            <person name="Zhang X."/>
            <person name="Yuan J."/>
            <person name="Li F."/>
            <person name="Xiang J."/>
        </authorList>
    </citation>
    <scope>NUCLEOTIDE SEQUENCE [LARGE SCALE GENOMIC DNA]</scope>
    <source>
        <tissue evidence="6">Muscle</tissue>
    </source>
</reference>
<gene>
    <name evidence="6" type="ORF">C7M84_023273</name>
</gene>
<sequence length="344" mass="38745">MALLQCYNKGCGLKFNPEENNDEACQYHPGAPIFHDAYKGWSCCNKRSTDFTTFLNTKGCAKGQHNPEKPVEQQKPKIDPATKDEVITVEARKDAPALPRPPFETPTTRLPVTVSQSLRQALEKKAKEELKAEEVEEEEIETSIDGVKIGESCKNNGCKGEYEGEHSNLELCKYHPGVPVFHEGLKYWSCCKKKSTDFSEFLEQVGCSTGHHCWIKTEARKVASCRYDWHQTGTHVIVSVYAKLSVPATTYVEVNPIRLKAYIVFGGDNLFELDLELQGLIDPAQSSVTLAASKVEIKLRKGEPKSWKNLYIERELPSENKTDDEKAEEVEMEERVDAIDLSDI</sequence>
<keyword evidence="3" id="KW-0862">Zinc</keyword>
<feature type="domain" description="CHORD" evidence="5">
    <location>
        <begin position="153"/>
        <end position="212"/>
    </location>
</feature>
<keyword evidence="1" id="KW-0479">Metal-binding</keyword>
<dbReference type="AlphaFoldDB" id="A0A3R7QYL6"/>
<evidence type="ECO:0000256" key="3">
    <source>
        <dbReference type="ARBA" id="ARBA00022833"/>
    </source>
</evidence>
<dbReference type="Proteomes" id="UP000283509">
    <property type="component" value="Unassembled WGS sequence"/>
</dbReference>
<evidence type="ECO:0000256" key="1">
    <source>
        <dbReference type="ARBA" id="ARBA00022723"/>
    </source>
</evidence>
<dbReference type="InterPro" id="IPR007052">
    <property type="entry name" value="CS_dom"/>
</dbReference>
<evidence type="ECO:0000256" key="2">
    <source>
        <dbReference type="ARBA" id="ARBA00022737"/>
    </source>
</evidence>
<dbReference type="Gene3D" id="4.10.1130.20">
    <property type="match status" value="2"/>
</dbReference>
<dbReference type="InterPro" id="IPR007051">
    <property type="entry name" value="CHORD_dom"/>
</dbReference>
<protein>
    <recommendedName>
        <fullName evidence="8">Cysteine and histidine-rich domain-containing protein 1</fullName>
    </recommendedName>
</protein>
<evidence type="ECO:0000313" key="7">
    <source>
        <dbReference type="Proteomes" id="UP000283509"/>
    </source>
</evidence>
<dbReference type="Pfam" id="PF04968">
    <property type="entry name" value="CHORD"/>
    <property type="match status" value="2"/>
</dbReference>